<gene>
    <name evidence="10" type="ORF">EV695_0638</name>
</gene>
<dbReference type="OrthoDB" id="9802426at2"/>
<dbReference type="GO" id="GO:0000976">
    <property type="term" value="F:transcription cis-regulatory region binding"/>
    <property type="evidence" value="ECO:0007669"/>
    <property type="project" value="TreeGrafter"/>
</dbReference>
<dbReference type="PANTHER" id="PTHR48111:SF59">
    <property type="entry name" value="TRANSCRIPTIONAL REGULATORY PROTEIN BAER"/>
    <property type="match status" value="1"/>
</dbReference>
<dbReference type="SMART" id="SM00448">
    <property type="entry name" value="REC"/>
    <property type="match status" value="1"/>
</dbReference>
<evidence type="ECO:0000256" key="1">
    <source>
        <dbReference type="ARBA" id="ARBA00022553"/>
    </source>
</evidence>
<dbReference type="InterPro" id="IPR001867">
    <property type="entry name" value="OmpR/PhoB-type_DNA-bd"/>
</dbReference>
<dbReference type="PROSITE" id="PS50110">
    <property type="entry name" value="RESPONSE_REGULATORY"/>
    <property type="match status" value="1"/>
</dbReference>
<feature type="modified residue" description="4-aspartylphosphate" evidence="6">
    <location>
        <position position="55"/>
    </location>
</feature>
<accession>A0A4R1F7Z2</accession>
<dbReference type="FunFam" id="3.40.50.2300:FF:000001">
    <property type="entry name" value="DNA-binding response regulator PhoB"/>
    <property type="match status" value="1"/>
</dbReference>
<comment type="caution">
    <text evidence="10">The sequence shown here is derived from an EMBL/GenBank/DDBJ whole genome shotgun (WGS) entry which is preliminary data.</text>
</comment>
<reference evidence="10 11" key="1">
    <citation type="submission" date="2019-03" db="EMBL/GenBank/DDBJ databases">
        <title>Genomic Encyclopedia of Type Strains, Phase IV (KMG-IV): sequencing the most valuable type-strain genomes for metagenomic binning, comparative biology and taxonomic classification.</title>
        <authorList>
            <person name="Goeker M."/>
        </authorList>
    </citation>
    <scope>NUCLEOTIDE SEQUENCE [LARGE SCALE GENOMIC DNA]</scope>
    <source>
        <strain evidence="10 11">DSM 24830</strain>
    </source>
</reference>
<dbReference type="EMBL" id="SMFQ01000002">
    <property type="protein sequence ID" value="TCJ88779.1"/>
    <property type="molecule type" value="Genomic_DNA"/>
</dbReference>
<organism evidence="10 11">
    <name type="scientific">Cocleimonas flava</name>
    <dbReference type="NCBI Taxonomy" id="634765"/>
    <lineage>
        <taxon>Bacteria</taxon>
        <taxon>Pseudomonadati</taxon>
        <taxon>Pseudomonadota</taxon>
        <taxon>Gammaproteobacteria</taxon>
        <taxon>Thiotrichales</taxon>
        <taxon>Thiotrichaceae</taxon>
        <taxon>Cocleimonas</taxon>
    </lineage>
</organism>
<proteinExistence type="predicted"/>
<dbReference type="GO" id="GO:0000156">
    <property type="term" value="F:phosphorelay response regulator activity"/>
    <property type="evidence" value="ECO:0007669"/>
    <property type="project" value="TreeGrafter"/>
</dbReference>
<evidence type="ECO:0000256" key="4">
    <source>
        <dbReference type="ARBA" id="ARBA00023125"/>
    </source>
</evidence>
<protein>
    <submittedName>
        <fullName evidence="10">Two-component system response regulator BaeR</fullName>
    </submittedName>
</protein>
<feature type="domain" description="Response regulatory" evidence="8">
    <location>
        <begin position="6"/>
        <end position="119"/>
    </location>
</feature>
<dbReference type="Pfam" id="PF00486">
    <property type="entry name" value="Trans_reg_C"/>
    <property type="match status" value="1"/>
</dbReference>
<sequence>MSEKLPILIVEDEIKIAELLRDYCTEAGFETKMIHNGREAQEWLENNEPRMILLDLMLPEVDGISICRDFRRQSNNPIIMITAKVEEIDRLIGLELGADDYICKPFSPREVVARIKSVFRRTDTLEHNTKGQLTLNDKSYQIIYENLKVDLTAVEFKLFQVMYQHPGQIFSRDQLMSKAYNDDRIVTDRTVDSHIKKLRKKLTALAIEEEIIHSVYGVGYRYQKPH</sequence>
<keyword evidence="5" id="KW-0804">Transcription</keyword>
<dbReference type="GO" id="GO:0006355">
    <property type="term" value="P:regulation of DNA-templated transcription"/>
    <property type="evidence" value="ECO:0007669"/>
    <property type="project" value="InterPro"/>
</dbReference>
<dbReference type="SUPFAM" id="SSF46894">
    <property type="entry name" value="C-terminal effector domain of the bipartite response regulators"/>
    <property type="match status" value="1"/>
</dbReference>
<dbReference type="PANTHER" id="PTHR48111">
    <property type="entry name" value="REGULATOR OF RPOS"/>
    <property type="match status" value="1"/>
</dbReference>
<dbReference type="PROSITE" id="PS51755">
    <property type="entry name" value="OMPR_PHOB"/>
    <property type="match status" value="1"/>
</dbReference>
<dbReference type="Gene3D" id="1.10.10.10">
    <property type="entry name" value="Winged helix-like DNA-binding domain superfamily/Winged helix DNA-binding domain"/>
    <property type="match status" value="1"/>
</dbReference>
<evidence type="ECO:0000259" key="9">
    <source>
        <dbReference type="PROSITE" id="PS51755"/>
    </source>
</evidence>
<dbReference type="Pfam" id="PF00072">
    <property type="entry name" value="Response_reg"/>
    <property type="match status" value="1"/>
</dbReference>
<evidence type="ECO:0000313" key="11">
    <source>
        <dbReference type="Proteomes" id="UP000294887"/>
    </source>
</evidence>
<name>A0A4R1F7Z2_9GAMM</name>
<evidence type="ECO:0000256" key="2">
    <source>
        <dbReference type="ARBA" id="ARBA00023012"/>
    </source>
</evidence>
<evidence type="ECO:0000313" key="10">
    <source>
        <dbReference type="EMBL" id="TCJ88779.1"/>
    </source>
</evidence>
<dbReference type="InterPro" id="IPR001789">
    <property type="entry name" value="Sig_transdc_resp-reg_receiver"/>
</dbReference>
<dbReference type="RefSeq" id="WP_131904453.1">
    <property type="nucleotide sequence ID" value="NZ_BAAAFU010000008.1"/>
</dbReference>
<dbReference type="GO" id="GO:0032993">
    <property type="term" value="C:protein-DNA complex"/>
    <property type="evidence" value="ECO:0007669"/>
    <property type="project" value="TreeGrafter"/>
</dbReference>
<dbReference type="Proteomes" id="UP000294887">
    <property type="component" value="Unassembled WGS sequence"/>
</dbReference>
<feature type="domain" description="OmpR/PhoB-type" evidence="9">
    <location>
        <begin position="122"/>
        <end position="224"/>
    </location>
</feature>
<keyword evidence="2" id="KW-0902">Two-component regulatory system</keyword>
<dbReference type="SMART" id="SM00862">
    <property type="entry name" value="Trans_reg_C"/>
    <property type="match status" value="1"/>
</dbReference>
<dbReference type="InterPro" id="IPR039420">
    <property type="entry name" value="WalR-like"/>
</dbReference>
<keyword evidence="11" id="KW-1185">Reference proteome</keyword>
<dbReference type="GO" id="GO:0005829">
    <property type="term" value="C:cytosol"/>
    <property type="evidence" value="ECO:0007669"/>
    <property type="project" value="TreeGrafter"/>
</dbReference>
<evidence type="ECO:0000256" key="3">
    <source>
        <dbReference type="ARBA" id="ARBA00023015"/>
    </source>
</evidence>
<dbReference type="Gene3D" id="3.40.50.2300">
    <property type="match status" value="1"/>
</dbReference>
<keyword evidence="1 6" id="KW-0597">Phosphoprotein</keyword>
<keyword evidence="3" id="KW-0805">Transcription regulation</keyword>
<keyword evidence="4 7" id="KW-0238">DNA-binding</keyword>
<dbReference type="InterPro" id="IPR016032">
    <property type="entry name" value="Sig_transdc_resp-reg_C-effctor"/>
</dbReference>
<feature type="DNA-binding region" description="OmpR/PhoB-type" evidence="7">
    <location>
        <begin position="122"/>
        <end position="224"/>
    </location>
</feature>
<evidence type="ECO:0000256" key="7">
    <source>
        <dbReference type="PROSITE-ProRule" id="PRU01091"/>
    </source>
</evidence>
<dbReference type="InterPro" id="IPR036388">
    <property type="entry name" value="WH-like_DNA-bd_sf"/>
</dbReference>
<dbReference type="Gene3D" id="6.10.250.690">
    <property type="match status" value="1"/>
</dbReference>
<evidence type="ECO:0000256" key="6">
    <source>
        <dbReference type="PROSITE-ProRule" id="PRU00169"/>
    </source>
</evidence>
<dbReference type="AlphaFoldDB" id="A0A4R1F7Z2"/>
<evidence type="ECO:0000259" key="8">
    <source>
        <dbReference type="PROSITE" id="PS50110"/>
    </source>
</evidence>
<dbReference type="InterPro" id="IPR011006">
    <property type="entry name" value="CheY-like_superfamily"/>
</dbReference>
<dbReference type="SUPFAM" id="SSF52172">
    <property type="entry name" value="CheY-like"/>
    <property type="match status" value="1"/>
</dbReference>
<evidence type="ECO:0000256" key="5">
    <source>
        <dbReference type="ARBA" id="ARBA00023163"/>
    </source>
</evidence>
<dbReference type="CDD" id="cd00383">
    <property type="entry name" value="trans_reg_C"/>
    <property type="match status" value="1"/>
</dbReference>